<comment type="similarity">
    <text evidence="1 6 7">Belongs to the EF-Ts family.</text>
</comment>
<reference evidence="11" key="1">
    <citation type="submission" date="2020-01" db="EMBL/GenBank/DDBJ databases">
        <title>'Steroidobacter agaridevorans' sp. nov., agar-degrading bacteria isolated from rhizosphere soils.</title>
        <authorList>
            <person name="Ikenaga M."/>
            <person name="Kataoka M."/>
            <person name="Murouchi A."/>
            <person name="Katsuragi S."/>
            <person name="Sakai M."/>
        </authorList>
    </citation>
    <scope>NUCLEOTIDE SEQUENCE [LARGE SCALE GENOMIC DNA]</scope>
    <source>
        <strain evidence="11">YU21-B</strain>
    </source>
</reference>
<proteinExistence type="inferred from homology"/>
<dbReference type="Gene3D" id="1.10.8.10">
    <property type="entry name" value="DNA helicase RuvA subunit, C-terminal domain"/>
    <property type="match status" value="1"/>
</dbReference>
<dbReference type="Proteomes" id="UP000445000">
    <property type="component" value="Unassembled WGS sequence"/>
</dbReference>
<feature type="region of interest" description="Involved in Mg(2+) ion dislocation from EF-Tu" evidence="6">
    <location>
        <begin position="81"/>
        <end position="84"/>
    </location>
</feature>
<evidence type="ECO:0000256" key="6">
    <source>
        <dbReference type="HAMAP-Rule" id="MF_00050"/>
    </source>
</evidence>
<dbReference type="PROSITE" id="PS01127">
    <property type="entry name" value="EF_TS_2"/>
    <property type="match status" value="1"/>
</dbReference>
<dbReference type="GO" id="GO:0005737">
    <property type="term" value="C:cytoplasm"/>
    <property type="evidence" value="ECO:0007669"/>
    <property type="project" value="UniProtKB-SubCell"/>
</dbReference>
<evidence type="ECO:0000256" key="2">
    <source>
        <dbReference type="ARBA" id="ARBA00016956"/>
    </source>
</evidence>
<comment type="subcellular location">
    <subcellularLocation>
        <location evidence="6 8">Cytoplasm</location>
    </subcellularLocation>
</comment>
<dbReference type="InterPro" id="IPR018101">
    <property type="entry name" value="Transl_elong_Ts_CS"/>
</dbReference>
<keyword evidence="3 6" id="KW-0963">Cytoplasm</keyword>
<evidence type="ECO:0000256" key="7">
    <source>
        <dbReference type="RuleBase" id="RU000642"/>
    </source>
</evidence>
<sequence length="304" mass="32675">MAVTAEAVKILRERTGAGMMECKKALVEANGDLDAAAEAMRKAGLAKADKKASRVAAEGVIVLERSADGKRAAIAEVNCETDFVAREKDFQNFASAVAKVALEQRPADVAALGEQAIAGGQSIEAKSIEEWRRALIAKIGENISIRRFQIVEAPAVVGAYLHGTRIGALVVMKSGDEAVAKDIAMHVAAINPARVTASEVPADEVAKEKGVFVEQAAQDPKNAGKPRELLEKIVEGKVRKWLNEITLMGQPFVKDDKQTVEQYLKKAGGEVLSIVRYEVGAGIEKKQEDFAEEVRKQVESAKKA</sequence>
<evidence type="ECO:0000313" key="10">
    <source>
        <dbReference type="EMBL" id="GFE80740.1"/>
    </source>
</evidence>
<evidence type="ECO:0000256" key="3">
    <source>
        <dbReference type="ARBA" id="ARBA00022490"/>
    </source>
</evidence>
<dbReference type="SUPFAM" id="SSF46934">
    <property type="entry name" value="UBA-like"/>
    <property type="match status" value="1"/>
</dbReference>
<dbReference type="Gene3D" id="3.30.479.20">
    <property type="entry name" value="Elongation factor Ts, dimerisation domain"/>
    <property type="match status" value="2"/>
</dbReference>
<keyword evidence="4 6" id="KW-0251">Elongation factor</keyword>
<dbReference type="NCBIfam" id="TIGR00116">
    <property type="entry name" value="tsf"/>
    <property type="match status" value="1"/>
</dbReference>
<keyword evidence="5 6" id="KW-0648">Protein biosynthesis</keyword>
<dbReference type="HAMAP" id="MF_00050">
    <property type="entry name" value="EF_Ts"/>
    <property type="match status" value="1"/>
</dbReference>
<dbReference type="SUPFAM" id="SSF54713">
    <property type="entry name" value="Elongation factor Ts (EF-Ts), dimerisation domain"/>
    <property type="match status" value="2"/>
</dbReference>
<evidence type="ECO:0000256" key="4">
    <source>
        <dbReference type="ARBA" id="ARBA00022768"/>
    </source>
</evidence>
<name>A0A829YBT3_9GAMM</name>
<evidence type="ECO:0000256" key="5">
    <source>
        <dbReference type="ARBA" id="ARBA00022917"/>
    </source>
</evidence>
<evidence type="ECO:0000256" key="8">
    <source>
        <dbReference type="RuleBase" id="RU000643"/>
    </source>
</evidence>
<dbReference type="FunFam" id="1.10.8.10:FF:000001">
    <property type="entry name" value="Elongation factor Ts"/>
    <property type="match status" value="1"/>
</dbReference>
<dbReference type="InterPro" id="IPR001816">
    <property type="entry name" value="Transl_elong_EFTs/EF1B"/>
</dbReference>
<dbReference type="RefSeq" id="WP_161812386.1">
    <property type="nucleotide sequence ID" value="NZ_BLJN01000002.1"/>
</dbReference>
<dbReference type="Gene3D" id="1.10.286.20">
    <property type="match status" value="1"/>
</dbReference>
<dbReference type="Pfam" id="PF00889">
    <property type="entry name" value="EF_TS"/>
    <property type="match status" value="1"/>
</dbReference>
<evidence type="ECO:0000259" key="9">
    <source>
        <dbReference type="Pfam" id="PF00889"/>
    </source>
</evidence>
<comment type="caution">
    <text evidence="10">The sequence shown here is derived from an EMBL/GenBank/DDBJ whole genome shotgun (WGS) entry which is preliminary data.</text>
</comment>
<accession>A0A829YBT3</accession>
<dbReference type="GO" id="GO:0003746">
    <property type="term" value="F:translation elongation factor activity"/>
    <property type="evidence" value="ECO:0007669"/>
    <property type="project" value="UniProtKB-UniRule"/>
</dbReference>
<feature type="domain" description="Translation elongation factor EFTs/EF1B dimerisation" evidence="9">
    <location>
        <begin position="72"/>
        <end position="280"/>
    </location>
</feature>
<organism evidence="10 11">
    <name type="scientific">Steroidobacter agaridevorans</name>
    <dbReference type="NCBI Taxonomy" id="2695856"/>
    <lineage>
        <taxon>Bacteria</taxon>
        <taxon>Pseudomonadati</taxon>
        <taxon>Pseudomonadota</taxon>
        <taxon>Gammaproteobacteria</taxon>
        <taxon>Steroidobacterales</taxon>
        <taxon>Steroidobacteraceae</taxon>
        <taxon>Steroidobacter</taxon>
    </lineage>
</organism>
<comment type="function">
    <text evidence="6 7">Associates with the EF-Tu.GDP complex and induces the exchange of GDP to GTP. It remains bound to the aminoacyl-tRNA.EF-Tu.GTP complex up to the GTP hydrolysis stage on the ribosome.</text>
</comment>
<dbReference type="InterPro" id="IPR036402">
    <property type="entry name" value="EF-Ts_dimer_sf"/>
</dbReference>
<evidence type="ECO:0000313" key="11">
    <source>
        <dbReference type="Proteomes" id="UP000445000"/>
    </source>
</evidence>
<dbReference type="AlphaFoldDB" id="A0A829YBT3"/>
<dbReference type="InterPro" id="IPR014039">
    <property type="entry name" value="Transl_elong_EFTs/EF1B_dimer"/>
</dbReference>
<keyword evidence="11" id="KW-1185">Reference proteome</keyword>
<dbReference type="PANTHER" id="PTHR11741">
    <property type="entry name" value="ELONGATION FACTOR TS"/>
    <property type="match status" value="1"/>
</dbReference>
<dbReference type="CDD" id="cd14275">
    <property type="entry name" value="UBA_EF-Ts"/>
    <property type="match status" value="1"/>
</dbReference>
<dbReference type="PANTHER" id="PTHR11741:SF0">
    <property type="entry name" value="ELONGATION FACTOR TS, MITOCHONDRIAL"/>
    <property type="match status" value="1"/>
</dbReference>
<evidence type="ECO:0000256" key="1">
    <source>
        <dbReference type="ARBA" id="ARBA00005532"/>
    </source>
</evidence>
<dbReference type="EMBL" id="BLJN01000002">
    <property type="protein sequence ID" value="GFE80740.1"/>
    <property type="molecule type" value="Genomic_DNA"/>
</dbReference>
<protein>
    <recommendedName>
        <fullName evidence="2 6">Elongation factor Ts</fullName>
        <shortName evidence="6">EF-Ts</shortName>
    </recommendedName>
</protein>
<dbReference type="PROSITE" id="PS01126">
    <property type="entry name" value="EF_TS_1"/>
    <property type="match status" value="1"/>
</dbReference>
<dbReference type="InterPro" id="IPR009060">
    <property type="entry name" value="UBA-like_sf"/>
</dbReference>
<gene>
    <name evidence="6 10" type="primary">tsf</name>
    <name evidence="10" type="ORF">GCM10011487_27400</name>
</gene>